<proteinExistence type="inferred from homology"/>
<dbReference type="RefSeq" id="WP_340358387.1">
    <property type="nucleotide sequence ID" value="NZ_JBBKZU010000008.1"/>
</dbReference>
<dbReference type="Pfam" id="PF04995">
    <property type="entry name" value="CcmD"/>
    <property type="match status" value="1"/>
</dbReference>
<evidence type="ECO:0000256" key="3">
    <source>
        <dbReference type="ARBA" id="ARBA00008741"/>
    </source>
</evidence>
<dbReference type="InterPro" id="IPR007078">
    <property type="entry name" value="Haem_export_protD_CcmD"/>
</dbReference>
<evidence type="ECO:0000256" key="1">
    <source>
        <dbReference type="ARBA" id="ARBA00002442"/>
    </source>
</evidence>
<evidence type="ECO:0000256" key="10">
    <source>
        <dbReference type="ARBA" id="ARBA00022989"/>
    </source>
</evidence>
<evidence type="ECO:0000256" key="5">
    <source>
        <dbReference type="ARBA" id="ARBA00022448"/>
    </source>
</evidence>
<accession>A0ABU8VIK7</accession>
<comment type="subcellular location">
    <subcellularLocation>
        <location evidence="2 12">Cell inner membrane</location>
        <topology evidence="2 12">Single-pass membrane protein</topology>
    </subcellularLocation>
</comment>
<keyword evidence="11 12" id="KW-0472">Membrane</keyword>
<feature type="transmembrane region" description="Helical" evidence="12">
    <location>
        <begin position="12"/>
        <end position="36"/>
    </location>
</feature>
<evidence type="ECO:0000256" key="8">
    <source>
        <dbReference type="ARBA" id="ARBA00022692"/>
    </source>
</evidence>
<organism evidence="13 14">
    <name type="scientific">Variovorax ureilyticus</name>
    <dbReference type="NCBI Taxonomy" id="1836198"/>
    <lineage>
        <taxon>Bacteria</taxon>
        <taxon>Pseudomonadati</taxon>
        <taxon>Pseudomonadota</taxon>
        <taxon>Betaproteobacteria</taxon>
        <taxon>Burkholderiales</taxon>
        <taxon>Comamonadaceae</taxon>
        <taxon>Variovorax</taxon>
    </lineage>
</organism>
<keyword evidence="10 12" id="KW-1133">Transmembrane helix</keyword>
<dbReference type="EMBL" id="JBBKZU010000008">
    <property type="protein sequence ID" value="MEJ8813136.1"/>
    <property type="molecule type" value="Genomic_DNA"/>
</dbReference>
<keyword evidence="5 12" id="KW-0813">Transport</keyword>
<dbReference type="NCBIfam" id="TIGR03141">
    <property type="entry name" value="cytochro_ccmD"/>
    <property type="match status" value="1"/>
</dbReference>
<comment type="function">
    <text evidence="1 12">Required for the export of heme to the periplasm for the biogenesis of c-type cytochromes.</text>
</comment>
<reference evidence="13 14" key="1">
    <citation type="submission" date="2024-03" db="EMBL/GenBank/DDBJ databases">
        <title>Novel species of the genus Variovorax.</title>
        <authorList>
            <person name="Liu Q."/>
            <person name="Xin Y.-H."/>
        </authorList>
    </citation>
    <scope>NUCLEOTIDE SEQUENCE [LARGE SCALE GENOMIC DNA]</scope>
    <source>
        <strain evidence="13 14">KACC 18899</strain>
    </source>
</reference>
<evidence type="ECO:0000256" key="4">
    <source>
        <dbReference type="ARBA" id="ARBA00016461"/>
    </source>
</evidence>
<evidence type="ECO:0000256" key="2">
    <source>
        <dbReference type="ARBA" id="ARBA00004377"/>
    </source>
</evidence>
<evidence type="ECO:0000256" key="11">
    <source>
        <dbReference type="ARBA" id="ARBA00023136"/>
    </source>
</evidence>
<evidence type="ECO:0000256" key="12">
    <source>
        <dbReference type="RuleBase" id="RU363101"/>
    </source>
</evidence>
<keyword evidence="6 12" id="KW-1003">Cell membrane</keyword>
<keyword evidence="14" id="KW-1185">Reference proteome</keyword>
<gene>
    <name evidence="13" type="primary">ccmD</name>
    <name evidence="13" type="ORF">WKW77_18765</name>
</gene>
<evidence type="ECO:0000256" key="7">
    <source>
        <dbReference type="ARBA" id="ARBA00022519"/>
    </source>
</evidence>
<protein>
    <recommendedName>
        <fullName evidence="4 12">Heme exporter protein D</fullName>
    </recommendedName>
</protein>
<evidence type="ECO:0000313" key="14">
    <source>
        <dbReference type="Proteomes" id="UP001365846"/>
    </source>
</evidence>
<comment type="similarity">
    <text evidence="3 12">Belongs to the CcmD/CycX/HelD family.</text>
</comment>
<keyword evidence="8 12" id="KW-0812">Transmembrane</keyword>
<keyword evidence="9 12" id="KW-0201">Cytochrome c-type biogenesis</keyword>
<comment type="caution">
    <text evidence="13">The sequence shown here is derived from an EMBL/GenBank/DDBJ whole genome shotgun (WGS) entry which is preliminary data.</text>
</comment>
<keyword evidence="7 12" id="KW-0997">Cell inner membrane</keyword>
<name>A0ABU8VIK7_9BURK</name>
<evidence type="ECO:0000256" key="9">
    <source>
        <dbReference type="ARBA" id="ARBA00022748"/>
    </source>
</evidence>
<evidence type="ECO:0000256" key="6">
    <source>
        <dbReference type="ARBA" id="ARBA00022475"/>
    </source>
</evidence>
<sequence>MDWFAQLLSGGHASYVGAAFGITAVLVAVELVALRLRFKAAGVDRP</sequence>
<dbReference type="Proteomes" id="UP001365846">
    <property type="component" value="Unassembled WGS sequence"/>
</dbReference>
<evidence type="ECO:0000313" key="13">
    <source>
        <dbReference type="EMBL" id="MEJ8813136.1"/>
    </source>
</evidence>